<gene>
    <name evidence="2" type="ORF">B0F90DRAFT_1725938</name>
</gene>
<feature type="chain" id="PRO_5042211718" evidence="1">
    <location>
        <begin position="24"/>
        <end position="93"/>
    </location>
</feature>
<comment type="caution">
    <text evidence="2">The sequence shown here is derived from an EMBL/GenBank/DDBJ whole genome shotgun (WGS) entry which is preliminary data.</text>
</comment>
<accession>A0AAD4M3C8</accession>
<evidence type="ECO:0000256" key="1">
    <source>
        <dbReference type="SAM" id="SignalP"/>
    </source>
</evidence>
<evidence type="ECO:0000313" key="2">
    <source>
        <dbReference type="EMBL" id="KAI0300007.1"/>
    </source>
</evidence>
<evidence type="ECO:0000313" key="3">
    <source>
        <dbReference type="Proteomes" id="UP001203297"/>
    </source>
</evidence>
<feature type="signal peptide" evidence="1">
    <location>
        <begin position="1"/>
        <end position="23"/>
    </location>
</feature>
<keyword evidence="3" id="KW-1185">Reference proteome</keyword>
<dbReference type="AlphaFoldDB" id="A0AAD4M3C8"/>
<organism evidence="2 3">
    <name type="scientific">Multifurca ochricompacta</name>
    <dbReference type="NCBI Taxonomy" id="376703"/>
    <lineage>
        <taxon>Eukaryota</taxon>
        <taxon>Fungi</taxon>
        <taxon>Dikarya</taxon>
        <taxon>Basidiomycota</taxon>
        <taxon>Agaricomycotina</taxon>
        <taxon>Agaricomycetes</taxon>
        <taxon>Russulales</taxon>
        <taxon>Russulaceae</taxon>
        <taxon>Multifurca</taxon>
    </lineage>
</organism>
<reference evidence="2" key="1">
    <citation type="journal article" date="2022" name="New Phytol.">
        <title>Evolutionary transition to the ectomycorrhizal habit in the genomes of a hyperdiverse lineage of mushroom-forming fungi.</title>
        <authorList>
            <person name="Looney B."/>
            <person name="Miyauchi S."/>
            <person name="Morin E."/>
            <person name="Drula E."/>
            <person name="Courty P.E."/>
            <person name="Kohler A."/>
            <person name="Kuo A."/>
            <person name="LaButti K."/>
            <person name="Pangilinan J."/>
            <person name="Lipzen A."/>
            <person name="Riley R."/>
            <person name="Andreopoulos W."/>
            <person name="He G."/>
            <person name="Johnson J."/>
            <person name="Nolan M."/>
            <person name="Tritt A."/>
            <person name="Barry K.W."/>
            <person name="Grigoriev I.V."/>
            <person name="Nagy L.G."/>
            <person name="Hibbett D."/>
            <person name="Henrissat B."/>
            <person name="Matheny P.B."/>
            <person name="Labbe J."/>
            <person name="Martin F.M."/>
        </authorList>
    </citation>
    <scope>NUCLEOTIDE SEQUENCE</scope>
    <source>
        <strain evidence="2">BPL690</strain>
    </source>
</reference>
<dbReference type="Proteomes" id="UP001203297">
    <property type="component" value="Unassembled WGS sequence"/>
</dbReference>
<name>A0AAD4M3C8_9AGAM</name>
<sequence>MNLFITTALAWLTFFHSFPLVGFEPYTAWHSNFTISAAAPITGTLLKIVAASDSLSQFTLHVAPKLVPSFGALWTVDPTCRLHDRNWSCCKPR</sequence>
<protein>
    <submittedName>
        <fullName evidence="2">Uncharacterized protein</fullName>
    </submittedName>
</protein>
<proteinExistence type="predicted"/>
<keyword evidence="1" id="KW-0732">Signal</keyword>
<dbReference type="EMBL" id="WTXG01000020">
    <property type="protein sequence ID" value="KAI0300007.1"/>
    <property type="molecule type" value="Genomic_DNA"/>
</dbReference>